<dbReference type="PANTHER" id="PTHR38459">
    <property type="entry name" value="PROPHAGE BACTOPRENOL-LINKED GLUCOSE TRANSLOCASE HOMOLOG"/>
    <property type="match status" value="1"/>
</dbReference>
<feature type="transmembrane region" description="Helical" evidence="6">
    <location>
        <begin position="96"/>
        <end position="119"/>
    </location>
</feature>
<dbReference type="RefSeq" id="WP_379537271.1">
    <property type="nucleotide sequence ID" value="NZ_JBHSDR010000003.1"/>
</dbReference>
<evidence type="ECO:0000313" key="9">
    <source>
        <dbReference type="Proteomes" id="UP001595828"/>
    </source>
</evidence>
<evidence type="ECO:0000259" key="7">
    <source>
        <dbReference type="Pfam" id="PF04138"/>
    </source>
</evidence>
<evidence type="ECO:0000256" key="2">
    <source>
        <dbReference type="ARBA" id="ARBA00009399"/>
    </source>
</evidence>
<protein>
    <submittedName>
        <fullName evidence="8">GtrA family protein</fullName>
    </submittedName>
</protein>
<comment type="similarity">
    <text evidence="2">Belongs to the GtrA family.</text>
</comment>
<keyword evidence="3 6" id="KW-0812">Transmembrane</keyword>
<name>A0ABV8RKF8_9SPHN</name>
<reference evidence="9" key="1">
    <citation type="journal article" date="2019" name="Int. J. Syst. Evol. Microbiol.">
        <title>The Global Catalogue of Microorganisms (GCM) 10K type strain sequencing project: providing services to taxonomists for standard genome sequencing and annotation.</title>
        <authorList>
            <consortium name="The Broad Institute Genomics Platform"/>
            <consortium name="The Broad Institute Genome Sequencing Center for Infectious Disease"/>
            <person name="Wu L."/>
            <person name="Ma J."/>
        </authorList>
    </citation>
    <scope>NUCLEOTIDE SEQUENCE [LARGE SCALE GENOMIC DNA]</scope>
    <source>
        <strain evidence="9">CGMCC 1.12989</strain>
    </source>
</reference>
<keyword evidence="5 6" id="KW-0472">Membrane</keyword>
<evidence type="ECO:0000313" key="8">
    <source>
        <dbReference type="EMBL" id="MFC4293787.1"/>
    </source>
</evidence>
<feature type="domain" description="GtrA/DPMS transmembrane" evidence="7">
    <location>
        <begin position="29"/>
        <end position="147"/>
    </location>
</feature>
<proteinExistence type="inferred from homology"/>
<dbReference type="PANTHER" id="PTHR38459:SF1">
    <property type="entry name" value="PROPHAGE BACTOPRENOL-LINKED GLUCOSE TRANSLOCASE HOMOLOG"/>
    <property type="match status" value="1"/>
</dbReference>
<keyword evidence="4 6" id="KW-1133">Transmembrane helix</keyword>
<organism evidence="8 9">
    <name type="scientific">Novosphingobium tardum</name>
    <dbReference type="NCBI Taxonomy" id="1538021"/>
    <lineage>
        <taxon>Bacteria</taxon>
        <taxon>Pseudomonadati</taxon>
        <taxon>Pseudomonadota</taxon>
        <taxon>Alphaproteobacteria</taxon>
        <taxon>Sphingomonadales</taxon>
        <taxon>Sphingomonadaceae</taxon>
        <taxon>Novosphingobium</taxon>
    </lineage>
</organism>
<gene>
    <name evidence="8" type="ORF">ACFO0A_01805</name>
</gene>
<feature type="transmembrane region" description="Helical" evidence="6">
    <location>
        <begin position="55"/>
        <end position="75"/>
    </location>
</feature>
<dbReference type="InterPro" id="IPR007267">
    <property type="entry name" value="GtrA_DPMS_TM"/>
</dbReference>
<evidence type="ECO:0000256" key="6">
    <source>
        <dbReference type="SAM" id="Phobius"/>
    </source>
</evidence>
<evidence type="ECO:0000256" key="4">
    <source>
        <dbReference type="ARBA" id="ARBA00022989"/>
    </source>
</evidence>
<comment type="caution">
    <text evidence="8">The sequence shown here is derived from an EMBL/GenBank/DDBJ whole genome shotgun (WGS) entry which is preliminary data.</text>
</comment>
<sequence>MTTTALSQSPLTRLGAWAFDLALGDRRGRYLMISGAALAVDLGVFMVGYRSLGATPVAASVAGYMTGLALHWMLSTRFVFAGQTAGGGLARWRQKLLFVGSALVGLLVTAAVVAAGTGFGLDPRAAKIVAVAASFTATWVLRSRIVFR</sequence>
<dbReference type="Pfam" id="PF04138">
    <property type="entry name" value="GtrA_DPMS_TM"/>
    <property type="match status" value="1"/>
</dbReference>
<dbReference type="InterPro" id="IPR051401">
    <property type="entry name" value="GtrA_CellWall_Glycosyl"/>
</dbReference>
<feature type="transmembrane region" description="Helical" evidence="6">
    <location>
        <begin position="30"/>
        <end position="49"/>
    </location>
</feature>
<evidence type="ECO:0000256" key="3">
    <source>
        <dbReference type="ARBA" id="ARBA00022692"/>
    </source>
</evidence>
<evidence type="ECO:0000256" key="1">
    <source>
        <dbReference type="ARBA" id="ARBA00004141"/>
    </source>
</evidence>
<dbReference type="Proteomes" id="UP001595828">
    <property type="component" value="Unassembled WGS sequence"/>
</dbReference>
<feature type="transmembrane region" description="Helical" evidence="6">
    <location>
        <begin position="125"/>
        <end position="141"/>
    </location>
</feature>
<dbReference type="EMBL" id="JBHSDR010000003">
    <property type="protein sequence ID" value="MFC4293787.1"/>
    <property type="molecule type" value="Genomic_DNA"/>
</dbReference>
<comment type="subcellular location">
    <subcellularLocation>
        <location evidence="1">Membrane</location>
        <topology evidence="1">Multi-pass membrane protein</topology>
    </subcellularLocation>
</comment>
<accession>A0ABV8RKF8</accession>
<keyword evidence="9" id="KW-1185">Reference proteome</keyword>
<evidence type="ECO:0000256" key="5">
    <source>
        <dbReference type="ARBA" id="ARBA00023136"/>
    </source>
</evidence>